<name>A0ABY8IZP5_9BACI</name>
<accession>A0ABY8IZP5</accession>
<keyword evidence="2" id="KW-1185">Reference proteome</keyword>
<dbReference type="InterPro" id="IPR008257">
    <property type="entry name" value="Pept_M19"/>
</dbReference>
<keyword evidence="1" id="KW-0224">Dipeptidase</keyword>
<dbReference type="Pfam" id="PF01244">
    <property type="entry name" value="Peptidase_M19"/>
    <property type="match status" value="1"/>
</dbReference>
<organism evidence="1 2">
    <name type="scientific">Halobacillus naozhouensis</name>
    <dbReference type="NCBI Taxonomy" id="554880"/>
    <lineage>
        <taxon>Bacteria</taxon>
        <taxon>Bacillati</taxon>
        <taxon>Bacillota</taxon>
        <taxon>Bacilli</taxon>
        <taxon>Bacillales</taxon>
        <taxon>Bacillaceae</taxon>
        <taxon>Halobacillus</taxon>
    </lineage>
</organism>
<evidence type="ECO:0000313" key="1">
    <source>
        <dbReference type="EMBL" id="WFT74847.1"/>
    </source>
</evidence>
<proteinExistence type="predicted"/>
<dbReference type="SUPFAM" id="SSF51556">
    <property type="entry name" value="Metallo-dependent hydrolases"/>
    <property type="match status" value="1"/>
</dbReference>
<dbReference type="PANTHER" id="PTHR10443">
    <property type="entry name" value="MICROSOMAL DIPEPTIDASE"/>
    <property type="match status" value="1"/>
</dbReference>
<dbReference type="PANTHER" id="PTHR10443:SF12">
    <property type="entry name" value="DIPEPTIDASE"/>
    <property type="match status" value="1"/>
</dbReference>
<gene>
    <name evidence="1" type="ORF">P9989_21370</name>
</gene>
<keyword evidence="1" id="KW-0645">Protease</keyword>
<dbReference type="EMBL" id="CP121671">
    <property type="protein sequence ID" value="WFT74847.1"/>
    <property type="molecule type" value="Genomic_DNA"/>
</dbReference>
<dbReference type="PROSITE" id="PS51365">
    <property type="entry name" value="RENAL_DIPEPTIDASE_2"/>
    <property type="match status" value="1"/>
</dbReference>
<dbReference type="RefSeq" id="WP_283076841.1">
    <property type="nucleotide sequence ID" value="NZ_CP121671.1"/>
</dbReference>
<sequence>MNIMNRFPIIDGHNDTLLKLHLEGCSSERLFFSKTSVGHIDLPRARRGGFSAGFFAIFCPNSSGPMLPDFEEYMTEDGYDFPLPQAVDYDYCNHLTNAMVADLYRLEADANEKFKVLRTADELEELIHIETVGAILHFEGAESIDKDLNALHVFYQAGLRSLGLVWSRPNVFAEGVPYRYPSTPDIGSGLTEPGKKLVQECNKLGIMLDLSHLNEKGFWDVMELSDAPLVATHSNAHAICPISRNLTDKQLDAIADSNGVVGVTYAVNMLRPDGKLDTDTPLEMIVKHIEYIADRIGIEHVSLGSDFDGTTIPDELGDVTGVPKVVKLLKDRGFSDDDLSKLTSGNWMRVLKETWK</sequence>
<evidence type="ECO:0000313" key="2">
    <source>
        <dbReference type="Proteomes" id="UP001221597"/>
    </source>
</evidence>
<dbReference type="GO" id="GO:0016805">
    <property type="term" value="F:dipeptidase activity"/>
    <property type="evidence" value="ECO:0007669"/>
    <property type="project" value="UniProtKB-KW"/>
</dbReference>
<dbReference type="InterPro" id="IPR032466">
    <property type="entry name" value="Metal_Hydrolase"/>
</dbReference>
<dbReference type="Gene3D" id="3.20.20.140">
    <property type="entry name" value="Metal-dependent hydrolases"/>
    <property type="match status" value="1"/>
</dbReference>
<reference evidence="1 2" key="1">
    <citation type="submission" date="2023-04" db="EMBL/GenBank/DDBJ databases">
        <title>Genome sequence of Halobacillus naozhouensis KACC 21980.</title>
        <authorList>
            <person name="Kim S."/>
            <person name="Heo J."/>
            <person name="Kwon S.-W."/>
        </authorList>
    </citation>
    <scope>NUCLEOTIDE SEQUENCE [LARGE SCALE GENOMIC DNA]</scope>
    <source>
        <strain evidence="1 2">KCTC 13234</strain>
    </source>
</reference>
<dbReference type="EC" id="3.4.13.19" evidence="1"/>
<protein>
    <submittedName>
        <fullName evidence="1">Dipeptidase</fullName>
        <ecNumber evidence="1">3.4.13.19</ecNumber>
    </submittedName>
</protein>
<keyword evidence="1" id="KW-0378">Hydrolase</keyword>
<dbReference type="CDD" id="cd01301">
    <property type="entry name" value="rDP_like"/>
    <property type="match status" value="1"/>
</dbReference>
<dbReference type="Proteomes" id="UP001221597">
    <property type="component" value="Chromosome"/>
</dbReference>